<dbReference type="AlphaFoldDB" id="A0A1H1F1Y5"/>
<dbReference type="CDD" id="cd08026">
    <property type="entry name" value="DUF326"/>
    <property type="match status" value="1"/>
</dbReference>
<reference evidence="1 2" key="1">
    <citation type="submission" date="2016-10" db="EMBL/GenBank/DDBJ databases">
        <authorList>
            <person name="de Groot N.N."/>
        </authorList>
    </citation>
    <scope>NUCLEOTIDE SEQUENCE [LARGE SCALE GENOMIC DNA]</scope>
    <source>
        <strain evidence="1 2">CGMCC 1.10449</strain>
    </source>
</reference>
<dbReference type="InterPro" id="IPR044543">
    <property type="entry name" value="YHJQ-like"/>
</dbReference>
<evidence type="ECO:0008006" key="3">
    <source>
        <dbReference type="Google" id="ProtNLM"/>
    </source>
</evidence>
<dbReference type="STRING" id="553311.SAMN05216231_3168"/>
<sequence>MGVLSASPTNMDYCIEACLKCARACEECTTACLLEPDVQARIRCIQTLNDCAEICFQSAAYMSRNSTFANQHCQICATICDACAVECEKFKDNHCQECAKICRECAEACRNMVSS</sequence>
<dbReference type="Gene3D" id="1.20.1270.360">
    <property type="match status" value="1"/>
</dbReference>
<gene>
    <name evidence="1" type="ORF">SAMN05216231_3168</name>
</gene>
<dbReference type="PANTHER" id="PTHR37310:SF1">
    <property type="entry name" value="CYTOPLASMIC PROTEIN"/>
    <property type="match status" value="1"/>
</dbReference>
<evidence type="ECO:0000313" key="1">
    <source>
        <dbReference type="EMBL" id="SDQ95005.1"/>
    </source>
</evidence>
<proteinExistence type="predicted"/>
<dbReference type="EMBL" id="FNKD01000003">
    <property type="protein sequence ID" value="SDQ95005.1"/>
    <property type="molecule type" value="Genomic_DNA"/>
</dbReference>
<name>A0A1H1F1Y5_9BACI</name>
<organism evidence="1 2">
    <name type="scientific">Virgibacillus salinus</name>
    <dbReference type="NCBI Taxonomy" id="553311"/>
    <lineage>
        <taxon>Bacteria</taxon>
        <taxon>Bacillati</taxon>
        <taxon>Bacillota</taxon>
        <taxon>Bacilli</taxon>
        <taxon>Bacillales</taxon>
        <taxon>Bacillaceae</taxon>
        <taxon>Virgibacillus</taxon>
    </lineage>
</organism>
<dbReference type="Proteomes" id="UP000199444">
    <property type="component" value="Unassembled WGS sequence"/>
</dbReference>
<keyword evidence="2" id="KW-1185">Reference proteome</keyword>
<dbReference type="RefSeq" id="WP_092493903.1">
    <property type="nucleotide sequence ID" value="NZ_FNKD01000003.1"/>
</dbReference>
<dbReference type="PANTHER" id="PTHR37310">
    <property type="entry name" value="CYTOPLASMIC PROTEIN-RELATED"/>
    <property type="match status" value="1"/>
</dbReference>
<dbReference type="InterPro" id="IPR005560">
    <property type="entry name" value="Csp_YhjQ"/>
</dbReference>
<protein>
    <recommendedName>
        <fullName evidence="3">Four-helix bundle copper-binding protein</fullName>
    </recommendedName>
</protein>
<accession>A0A1H1F1Y5</accession>
<dbReference type="Pfam" id="PF03860">
    <property type="entry name" value="Csp"/>
    <property type="match status" value="1"/>
</dbReference>
<evidence type="ECO:0000313" key="2">
    <source>
        <dbReference type="Proteomes" id="UP000199444"/>
    </source>
</evidence>